<keyword evidence="3" id="KW-1185">Reference proteome</keyword>
<feature type="transmembrane region" description="Helical" evidence="1">
    <location>
        <begin position="35"/>
        <end position="58"/>
    </location>
</feature>
<dbReference type="PANTHER" id="PTHR35895:SF1">
    <property type="entry name" value="LIPID-BINDING SERUM GLYCOPROTEIN C-TERMINAL DOMAIN-CONTAINING PROTEIN"/>
    <property type="match status" value="1"/>
</dbReference>
<sequence>MSETKFNTDHVEQLEVSPARGGAGSKVKRHCARWWWVHLIIFCASFLIIALCLVYVAMPKIAQDGVDDASLEFTELQFLNPSATSVTLTQRAILHSPSKFTPTLDSFNASTFLVTNGTFGAAPMIFVTMPSIHVQHPKSNVAVEDSKVMINNMDQLTNFATQAVAQEYVSTALVGETTLHLGALPTVKINYNSTSKYKGLNALKGFNVTGARIDLLAKPGQQNLKGFAYVPNPSLMTIQLGNVSLSLSTEKAGKVGTTTINDMTLKPGNNTLPLFGTMDQAKVVGSLDGDGMVELLITGTDAIFNGEHLVYYEKALSANVLKLKMNVMQVIKDSSSGSA</sequence>
<evidence type="ECO:0000256" key="1">
    <source>
        <dbReference type="SAM" id="Phobius"/>
    </source>
</evidence>
<keyword evidence="1" id="KW-1133">Transmembrane helix</keyword>
<dbReference type="AlphaFoldDB" id="A0A370TKD8"/>
<keyword evidence="1" id="KW-0812">Transmembrane</keyword>
<evidence type="ECO:0000313" key="2">
    <source>
        <dbReference type="EMBL" id="RDL35988.1"/>
    </source>
</evidence>
<dbReference type="InterPro" id="IPR022185">
    <property type="entry name" value="DUF3712"/>
</dbReference>
<protein>
    <submittedName>
        <fullName evidence="2">Uncharacterized protein</fullName>
    </submittedName>
</protein>
<dbReference type="GeneID" id="43599449"/>
<dbReference type="STRING" id="2656787.A0A370TKD8"/>
<dbReference type="Proteomes" id="UP000254866">
    <property type="component" value="Unassembled WGS sequence"/>
</dbReference>
<proteinExistence type="predicted"/>
<dbReference type="RefSeq" id="XP_031868644.1">
    <property type="nucleotide sequence ID" value="XM_032015223.1"/>
</dbReference>
<dbReference type="PANTHER" id="PTHR35895">
    <property type="entry name" value="CHROMOSOME 16, WHOLE GENOME SHOTGUN SEQUENCE"/>
    <property type="match status" value="1"/>
</dbReference>
<evidence type="ECO:0000313" key="3">
    <source>
        <dbReference type="Proteomes" id="UP000254866"/>
    </source>
</evidence>
<keyword evidence="1" id="KW-0472">Membrane</keyword>
<dbReference type="Pfam" id="PF12505">
    <property type="entry name" value="DUF3712"/>
    <property type="match status" value="1"/>
</dbReference>
<dbReference type="OrthoDB" id="10039566at2759"/>
<comment type="caution">
    <text evidence="2">The sequence shown here is derived from an EMBL/GenBank/DDBJ whole genome shotgun (WGS) entry which is preliminary data.</text>
</comment>
<organism evidence="2 3">
    <name type="scientific">Venustampulla echinocandica</name>
    <dbReference type="NCBI Taxonomy" id="2656787"/>
    <lineage>
        <taxon>Eukaryota</taxon>
        <taxon>Fungi</taxon>
        <taxon>Dikarya</taxon>
        <taxon>Ascomycota</taxon>
        <taxon>Pezizomycotina</taxon>
        <taxon>Leotiomycetes</taxon>
        <taxon>Helotiales</taxon>
        <taxon>Pleuroascaceae</taxon>
        <taxon>Venustampulla</taxon>
    </lineage>
</organism>
<name>A0A370TKD8_9HELO</name>
<dbReference type="InterPro" id="IPR046368">
    <property type="entry name" value="Tag1"/>
</dbReference>
<accession>A0A370TKD8</accession>
<reference evidence="2 3" key="1">
    <citation type="journal article" date="2018" name="IMA Fungus">
        <title>IMA Genome-F 9: Draft genome sequence of Annulohypoxylon stygium, Aspergillus mulundensis, Berkeleyomyces basicola (syn. Thielaviopsis basicola), Ceratocystis smalleyi, two Cercospora beticola strains, Coleophoma cylindrospora, Fusarium fracticaudum, Phialophora cf. hyalina, and Morchella septimelata.</title>
        <authorList>
            <person name="Wingfield B.D."/>
            <person name="Bills G.F."/>
            <person name="Dong Y."/>
            <person name="Huang W."/>
            <person name="Nel W.J."/>
            <person name="Swalarsk-Parry B.S."/>
            <person name="Vaghefi N."/>
            <person name="Wilken P.M."/>
            <person name="An Z."/>
            <person name="de Beer Z.W."/>
            <person name="De Vos L."/>
            <person name="Chen L."/>
            <person name="Duong T.A."/>
            <person name="Gao Y."/>
            <person name="Hammerbacher A."/>
            <person name="Kikkert J.R."/>
            <person name="Li Y."/>
            <person name="Li H."/>
            <person name="Li K."/>
            <person name="Li Q."/>
            <person name="Liu X."/>
            <person name="Ma X."/>
            <person name="Naidoo K."/>
            <person name="Pethybridge S.J."/>
            <person name="Sun J."/>
            <person name="Steenkamp E.T."/>
            <person name="van der Nest M.A."/>
            <person name="van Wyk S."/>
            <person name="Wingfield M.J."/>
            <person name="Xiong C."/>
            <person name="Yue Q."/>
            <person name="Zhang X."/>
        </authorList>
    </citation>
    <scope>NUCLEOTIDE SEQUENCE [LARGE SCALE GENOMIC DNA]</scope>
    <source>
        <strain evidence="2 3">BP 5553</strain>
    </source>
</reference>
<dbReference type="GO" id="GO:0000329">
    <property type="term" value="C:fungal-type vacuole membrane"/>
    <property type="evidence" value="ECO:0007669"/>
    <property type="project" value="InterPro"/>
</dbReference>
<gene>
    <name evidence="2" type="ORF">BP5553_06600</name>
</gene>
<dbReference type="EMBL" id="NPIC01000005">
    <property type="protein sequence ID" value="RDL35988.1"/>
    <property type="molecule type" value="Genomic_DNA"/>
</dbReference>